<reference evidence="8" key="1">
    <citation type="submission" date="2009-04" db="EMBL/GenBank/DDBJ databases">
        <title>Clostridium cellulovorans cellulosomal and noncellulosomal genes.</title>
        <authorList>
            <person name="Tamaru Y."/>
        </authorList>
    </citation>
    <scope>NUCLEOTIDE SEQUENCE</scope>
</reference>
<evidence type="ECO:0000256" key="4">
    <source>
        <dbReference type="PROSITE-ProRule" id="PRU01100"/>
    </source>
</evidence>
<dbReference type="CDD" id="cd14256">
    <property type="entry name" value="Dockerin_I"/>
    <property type="match status" value="1"/>
</dbReference>
<feature type="chain" id="PRO_5008010226" evidence="5">
    <location>
        <begin position="31"/>
        <end position="375"/>
    </location>
</feature>
<sequence length="375" mass="41754">MVKKKLFIKPLIFALAVSSLGISQAAYANAAELKIGAWPGSQPTASNIDTLEALQQRNLDYIQTFIDWKTNFDGVRSCADATYANGSIFMITWEPWQYNTVQIKDGAADSYIKKMADDMKAYGKELWLRPLHEANGNWYPWGIGDSKVNTNESYIAAYRHIVDIFRAEGATNVKFVFNVNCSNVGQGASFMGHYPGDAYVDYNSIDGYNWGTTQSWGSTWQSFDQIFSSAYNALKPVNKPIFIAEMSSAEKGGDKAQWITDTYNTIKTFYDKIFSVMWFNENKETNWTINSSEASLAAYIKAIGGSTPTAIVGDINKDGKINALDYAKLKAYLLGSSTETPNMNTWDVNGDGKLNAIDLAIFKKYILGQITAFPR</sequence>
<evidence type="ECO:0000256" key="5">
    <source>
        <dbReference type="SAM" id="SignalP"/>
    </source>
</evidence>
<feature type="domain" description="Dockerin" evidence="7">
    <location>
        <begin position="308"/>
        <end position="375"/>
    </location>
</feature>
<evidence type="ECO:0000256" key="1">
    <source>
        <dbReference type="ARBA" id="ARBA00007754"/>
    </source>
</evidence>
<dbReference type="PANTHER" id="PTHR40079">
    <property type="entry name" value="MANNAN ENDO-1,4-BETA-MANNOSIDASE E-RELATED"/>
    <property type="match status" value="1"/>
</dbReference>
<dbReference type="Pfam" id="PF00404">
    <property type="entry name" value="Dockerin_1"/>
    <property type="match status" value="1"/>
</dbReference>
<dbReference type="Gene3D" id="3.20.20.80">
    <property type="entry name" value="Glycosidases"/>
    <property type="match status" value="1"/>
</dbReference>
<name>A0A173N025_CLOCL</name>
<evidence type="ECO:0000259" key="6">
    <source>
        <dbReference type="PROSITE" id="PS51764"/>
    </source>
</evidence>
<dbReference type="InterPro" id="IPR022790">
    <property type="entry name" value="GH26_dom"/>
</dbReference>
<comment type="similarity">
    <text evidence="1 4">Belongs to the glycosyl hydrolase 26 family.</text>
</comment>
<keyword evidence="3 4" id="KW-0326">Glycosidase</keyword>
<dbReference type="InterPro" id="IPR036439">
    <property type="entry name" value="Dockerin_dom_sf"/>
</dbReference>
<dbReference type="GO" id="GO:0006080">
    <property type="term" value="P:substituted mannan metabolic process"/>
    <property type="evidence" value="ECO:0007669"/>
    <property type="project" value="InterPro"/>
</dbReference>
<dbReference type="InterPro" id="IPR016134">
    <property type="entry name" value="Dockerin_dom"/>
</dbReference>
<dbReference type="AlphaFoldDB" id="A0A173N025"/>
<feature type="active site" description="Nucleophile" evidence="4">
    <location>
        <position position="245"/>
    </location>
</feature>
<feature type="active site" description="Proton donor" evidence="4">
    <location>
        <position position="133"/>
    </location>
</feature>
<dbReference type="OMA" id="WEMDRPN"/>
<evidence type="ECO:0000256" key="3">
    <source>
        <dbReference type="ARBA" id="ARBA00023295"/>
    </source>
</evidence>
<dbReference type="EMBL" id="AB499143">
    <property type="protein sequence ID" value="BAV13042.1"/>
    <property type="molecule type" value="Genomic_DNA"/>
</dbReference>
<feature type="domain" description="GH26" evidence="6">
    <location>
        <begin position="2"/>
        <end position="299"/>
    </location>
</feature>
<proteinExistence type="inferred from homology"/>
<keyword evidence="2 4" id="KW-0378">Hydrolase</keyword>
<dbReference type="Gene3D" id="1.10.1330.10">
    <property type="entry name" value="Dockerin domain"/>
    <property type="match status" value="1"/>
</dbReference>
<keyword evidence="5" id="KW-0732">Signal</keyword>
<dbReference type="InterPro" id="IPR017853">
    <property type="entry name" value="GH"/>
</dbReference>
<gene>
    <name evidence="8" type="primary">Man26B</name>
</gene>
<accession>A0A173N025</accession>
<evidence type="ECO:0000256" key="2">
    <source>
        <dbReference type="ARBA" id="ARBA00022801"/>
    </source>
</evidence>
<dbReference type="PANTHER" id="PTHR40079:SF4">
    <property type="entry name" value="GH26 DOMAIN-CONTAINING PROTEIN-RELATED"/>
    <property type="match status" value="1"/>
</dbReference>
<dbReference type="InterPro" id="IPR000805">
    <property type="entry name" value="Glyco_hydro_26"/>
</dbReference>
<dbReference type="Pfam" id="PF02156">
    <property type="entry name" value="Glyco_hydro_26"/>
    <property type="match status" value="1"/>
</dbReference>
<dbReference type="InterPro" id="IPR002105">
    <property type="entry name" value="Dockerin_1_rpt"/>
</dbReference>
<dbReference type="PROSITE" id="PS51764">
    <property type="entry name" value="GH26"/>
    <property type="match status" value="1"/>
</dbReference>
<feature type="signal peptide" evidence="5">
    <location>
        <begin position="1"/>
        <end position="30"/>
    </location>
</feature>
<dbReference type="InterPro" id="IPR018247">
    <property type="entry name" value="EF_Hand_1_Ca_BS"/>
</dbReference>
<dbReference type="GO" id="GO:0016985">
    <property type="term" value="F:mannan endo-1,4-beta-mannosidase activity"/>
    <property type="evidence" value="ECO:0007669"/>
    <property type="project" value="InterPro"/>
</dbReference>
<dbReference type="PROSITE" id="PS00448">
    <property type="entry name" value="CLOS_CELLULOSOME_RPT"/>
    <property type="match status" value="1"/>
</dbReference>
<dbReference type="GO" id="GO:0000272">
    <property type="term" value="P:polysaccharide catabolic process"/>
    <property type="evidence" value="ECO:0007669"/>
    <property type="project" value="InterPro"/>
</dbReference>
<dbReference type="SUPFAM" id="SSF63446">
    <property type="entry name" value="Type I dockerin domain"/>
    <property type="match status" value="1"/>
</dbReference>
<dbReference type="PROSITE" id="PS00018">
    <property type="entry name" value="EF_HAND_1"/>
    <property type="match status" value="2"/>
</dbReference>
<organism evidence="8">
    <name type="scientific">Clostridium cellulovorans</name>
    <dbReference type="NCBI Taxonomy" id="1493"/>
    <lineage>
        <taxon>Bacteria</taxon>
        <taxon>Bacillati</taxon>
        <taxon>Bacillota</taxon>
        <taxon>Clostridia</taxon>
        <taxon>Eubacteriales</taxon>
        <taxon>Clostridiaceae</taxon>
        <taxon>Clostridium</taxon>
    </lineage>
</organism>
<evidence type="ECO:0000259" key="7">
    <source>
        <dbReference type="PROSITE" id="PS51766"/>
    </source>
</evidence>
<protein>
    <submittedName>
        <fullName evidence="8">Mannanase</fullName>
    </submittedName>
</protein>
<dbReference type="SUPFAM" id="SSF51445">
    <property type="entry name" value="(Trans)glycosidases"/>
    <property type="match status" value="1"/>
</dbReference>
<evidence type="ECO:0000313" key="8">
    <source>
        <dbReference type="EMBL" id="BAV13042.1"/>
    </source>
</evidence>
<dbReference type="PROSITE" id="PS51766">
    <property type="entry name" value="DOCKERIN"/>
    <property type="match status" value="1"/>
</dbReference>